<dbReference type="EMBL" id="JAKJXP020000027">
    <property type="protein sequence ID" value="KAK7753548.1"/>
    <property type="molecule type" value="Genomic_DNA"/>
</dbReference>
<feature type="compositionally biased region" description="Polar residues" evidence="5">
    <location>
        <begin position="172"/>
        <end position="181"/>
    </location>
</feature>
<feature type="domain" description="RFX-type winged-helix" evidence="7">
    <location>
        <begin position="675"/>
        <end position="754"/>
    </location>
</feature>
<dbReference type="InterPro" id="IPR052406">
    <property type="entry name" value="Chromatin_Remodeling_Comp"/>
</dbReference>
<dbReference type="Proteomes" id="UP001320420">
    <property type="component" value="Unassembled WGS sequence"/>
</dbReference>
<dbReference type="PROSITE" id="PS51526">
    <property type="entry name" value="RFX_DBD"/>
    <property type="match status" value="1"/>
</dbReference>
<evidence type="ECO:0000259" key="7">
    <source>
        <dbReference type="PROSITE" id="PS51526"/>
    </source>
</evidence>
<dbReference type="GO" id="GO:0016586">
    <property type="term" value="C:RSC-type complex"/>
    <property type="evidence" value="ECO:0007669"/>
    <property type="project" value="TreeGrafter"/>
</dbReference>
<keyword evidence="3" id="KW-0804">Transcription</keyword>
<dbReference type="Gene3D" id="1.10.150.60">
    <property type="entry name" value="ARID DNA-binding domain"/>
    <property type="match status" value="1"/>
</dbReference>
<feature type="compositionally biased region" description="Polar residues" evidence="5">
    <location>
        <begin position="200"/>
        <end position="217"/>
    </location>
</feature>
<feature type="region of interest" description="Disordered" evidence="5">
    <location>
        <begin position="150"/>
        <end position="287"/>
    </location>
</feature>
<keyword evidence="9" id="KW-1185">Reference proteome</keyword>
<dbReference type="InterPro" id="IPR036431">
    <property type="entry name" value="ARID_dom_sf"/>
</dbReference>
<evidence type="ECO:0000256" key="4">
    <source>
        <dbReference type="ARBA" id="ARBA00023242"/>
    </source>
</evidence>
<dbReference type="Pfam" id="PF01388">
    <property type="entry name" value="ARID"/>
    <property type="match status" value="1"/>
</dbReference>
<evidence type="ECO:0000313" key="9">
    <source>
        <dbReference type="Proteomes" id="UP001320420"/>
    </source>
</evidence>
<proteinExistence type="predicted"/>
<keyword evidence="1" id="KW-0156">Chromatin regulator</keyword>
<dbReference type="SUPFAM" id="SSF46774">
    <property type="entry name" value="ARID-like"/>
    <property type="match status" value="1"/>
</dbReference>
<evidence type="ECO:0000313" key="8">
    <source>
        <dbReference type="EMBL" id="KAK7753548.1"/>
    </source>
</evidence>
<dbReference type="InterPro" id="IPR003150">
    <property type="entry name" value="DNA-bd_RFX"/>
</dbReference>
<dbReference type="PANTHER" id="PTHR22970:SF14">
    <property type="entry name" value="AT-RICH INTERACTIVE DOMAIN-CONTAINING PROTEIN 2"/>
    <property type="match status" value="1"/>
</dbReference>
<evidence type="ECO:0000259" key="6">
    <source>
        <dbReference type="PROSITE" id="PS51011"/>
    </source>
</evidence>
<dbReference type="PANTHER" id="PTHR22970">
    <property type="entry name" value="AT-RICH INTERACTIVE DOMAIN-CONTAINING PROTEIN 2"/>
    <property type="match status" value="1"/>
</dbReference>
<gene>
    <name evidence="8" type="primary">RSC9</name>
    <name evidence="8" type="ORF">SLS62_004406</name>
</gene>
<sequence>MPPKGSTPKKEGPKHVIEETPEYAEFIQKLAKFHEERGTSFEPQPRLPTMHGHVKVDLFRLYKAVIEKGGYDELCKVQKAWGALANELGMFFDDNKGMGQLSFQLKQDFYRYLAAFWIKDQYGKEPPPKEILEAQSCASKHGPVLTRTVESFKLASKRPGDEIAAKEDRPSEASTPVSGNRASGRLREAPPQRVPFQPETGPSRQTRHTPSQQSTPVANSAHHSAHASHNQQQHQQHQQHQQQHLPPHHNANNPLHLIQAQQAALQRGGPSNGPSSHFTPSNPETASRLTEAFEPRQPVVVALRPISTPKHNPVEFAKRQRLLRMHAAGVADPQGSARSQMPGVGNDGPNIYTRCLQSLRSGIPSEQAFALNHLVKISYERGDKYKFEGFLGLAEGLIEKALEVGSLFYNIDWQISYSGDQEIWDLSILDGVNGTDDILERISKLTPKMVLDYMQPADFTDRLTRITEAVLTIRNMVMLPENAVYMADICSLKDLLCIILHLPRLEMLVEIKHLALDIAEQVTPNLSLDSDDALYKTLLAQLDSTDRGTILTVLRAISRISMNLETTNRLQNVPTWALQSIMNWLLLNDEELVDACLDFLYQYTAVVANVESLMKAIDMERVVPHLVRLLAHNAKRQALPHTLEKEIKQPATDEVAALPRDLHERLLNTLEPQRCYQWLQSLFEDDDKSHITQIAIWQAYQRSFGAQTGPGRSTLNAAEFIRNVSHVYANARAQIIRGPGEGQRFIIEGIRPRIVPVDYDTKEEYSQCQWITDKGTQNKCNYLIADSEKMWRHILTTHLGINPGDDGKFANREVLASCDWDGCFKHRTPSKTRLSDLSGHIKGHVLSQKHPLVSPLDPAAKRQKSYIKPAKTMPMAWETTLYTEDEQNPDIQHAAGIPLSAVLVLRNIARNVVKTESQERLLKEHEMGGEGGGWNEKLFRPVTVRLFEIMTLNKHMSGYVASLLQLVQDDRP</sequence>
<evidence type="ECO:0000256" key="5">
    <source>
        <dbReference type="SAM" id="MobiDB-lite"/>
    </source>
</evidence>
<dbReference type="GO" id="GO:0006325">
    <property type="term" value="P:chromatin organization"/>
    <property type="evidence" value="ECO:0007669"/>
    <property type="project" value="UniProtKB-KW"/>
</dbReference>
<evidence type="ECO:0000256" key="3">
    <source>
        <dbReference type="ARBA" id="ARBA00023163"/>
    </source>
</evidence>
<accession>A0AAN9V4W5</accession>
<feature type="compositionally biased region" description="Basic and acidic residues" evidence="5">
    <location>
        <begin position="158"/>
        <end position="171"/>
    </location>
</feature>
<reference evidence="8 9" key="1">
    <citation type="submission" date="2024-02" db="EMBL/GenBank/DDBJ databases">
        <title>De novo assembly and annotation of 12 fungi associated with fruit tree decline syndrome in Ontario, Canada.</title>
        <authorList>
            <person name="Sulman M."/>
            <person name="Ellouze W."/>
            <person name="Ilyukhin E."/>
        </authorList>
    </citation>
    <scope>NUCLEOTIDE SEQUENCE [LARGE SCALE GENOMIC DNA]</scope>
    <source>
        <strain evidence="8 9">M11/M66-122</strain>
    </source>
</reference>
<comment type="caution">
    <text evidence="8">The sequence shown here is derived from an EMBL/GenBank/DDBJ whole genome shotgun (WGS) entry which is preliminary data.</text>
</comment>
<feature type="compositionally biased region" description="Polar residues" evidence="5">
    <location>
        <begin position="272"/>
        <end position="287"/>
    </location>
</feature>
<evidence type="ECO:0000256" key="1">
    <source>
        <dbReference type="ARBA" id="ARBA00022853"/>
    </source>
</evidence>
<dbReference type="GO" id="GO:0003677">
    <property type="term" value="F:DNA binding"/>
    <property type="evidence" value="ECO:0007669"/>
    <property type="project" value="InterPro"/>
</dbReference>
<name>A0AAN9V4W5_9PEZI</name>
<protein>
    <submittedName>
        <fullName evidence="8">Chromatin structure-remodeling complex protein rsc9</fullName>
    </submittedName>
</protein>
<dbReference type="PROSITE" id="PS51011">
    <property type="entry name" value="ARID"/>
    <property type="match status" value="1"/>
</dbReference>
<feature type="compositionally biased region" description="Low complexity" evidence="5">
    <location>
        <begin position="218"/>
        <end position="264"/>
    </location>
</feature>
<keyword evidence="2" id="KW-0805">Transcription regulation</keyword>
<dbReference type="SUPFAM" id="SSF48371">
    <property type="entry name" value="ARM repeat"/>
    <property type="match status" value="1"/>
</dbReference>
<dbReference type="InterPro" id="IPR001606">
    <property type="entry name" value="ARID_dom"/>
</dbReference>
<dbReference type="SMART" id="SM01014">
    <property type="entry name" value="ARID"/>
    <property type="match status" value="1"/>
</dbReference>
<dbReference type="AlphaFoldDB" id="A0AAN9V4W5"/>
<dbReference type="SMART" id="SM00501">
    <property type="entry name" value="BRIGHT"/>
    <property type="match status" value="1"/>
</dbReference>
<dbReference type="InterPro" id="IPR016024">
    <property type="entry name" value="ARM-type_fold"/>
</dbReference>
<dbReference type="CDD" id="cd16100">
    <property type="entry name" value="ARID"/>
    <property type="match status" value="1"/>
</dbReference>
<organism evidence="8 9">
    <name type="scientific">Diatrype stigma</name>
    <dbReference type="NCBI Taxonomy" id="117547"/>
    <lineage>
        <taxon>Eukaryota</taxon>
        <taxon>Fungi</taxon>
        <taxon>Dikarya</taxon>
        <taxon>Ascomycota</taxon>
        <taxon>Pezizomycotina</taxon>
        <taxon>Sordariomycetes</taxon>
        <taxon>Xylariomycetidae</taxon>
        <taxon>Xylariales</taxon>
        <taxon>Diatrypaceae</taxon>
        <taxon>Diatrype</taxon>
    </lineage>
</organism>
<dbReference type="GO" id="GO:0006355">
    <property type="term" value="P:regulation of DNA-templated transcription"/>
    <property type="evidence" value="ECO:0007669"/>
    <property type="project" value="InterPro"/>
</dbReference>
<feature type="domain" description="ARID" evidence="6">
    <location>
        <begin position="20"/>
        <end position="121"/>
    </location>
</feature>
<keyword evidence="4" id="KW-0539">Nucleus</keyword>
<evidence type="ECO:0000256" key="2">
    <source>
        <dbReference type="ARBA" id="ARBA00023015"/>
    </source>
</evidence>